<dbReference type="Proteomes" id="UP001193501">
    <property type="component" value="Unassembled WGS sequence"/>
</dbReference>
<feature type="domain" description="Major facilitator superfamily (MFS) profile" evidence="2">
    <location>
        <begin position="1"/>
        <end position="91"/>
    </location>
</feature>
<protein>
    <recommendedName>
        <fullName evidence="2">Major facilitator superfamily (MFS) profile domain-containing protein</fullName>
    </recommendedName>
</protein>
<evidence type="ECO:0000313" key="4">
    <source>
        <dbReference type="Proteomes" id="UP001193501"/>
    </source>
</evidence>
<gene>
    <name evidence="3" type="ORF">GV832_14845</name>
</gene>
<dbReference type="PROSITE" id="PS50850">
    <property type="entry name" value="MFS"/>
    <property type="match status" value="1"/>
</dbReference>
<comment type="caution">
    <text evidence="3">The sequence shown here is derived from an EMBL/GenBank/DDBJ whole genome shotgun (WGS) entry which is preliminary data.</text>
</comment>
<evidence type="ECO:0000259" key="2">
    <source>
        <dbReference type="PROSITE" id="PS50850"/>
    </source>
</evidence>
<accession>A0AAE4YCT2</accession>
<dbReference type="GO" id="GO:0022857">
    <property type="term" value="F:transmembrane transporter activity"/>
    <property type="evidence" value="ECO:0007669"/>
    <property type="project" value="InterPro"/>
</dbReference>
<keyword evidence="1" id="KW-0472">Membrane</keyword>
<evidence type="ECO:0000313" key="3">
    <source>
        <dbReference type="EMBL" id="NBZ88868.1"/>
    </source>
</evidence>
<reference evidence="3" key="1">
    <citation type="submission" date="2020-01" db="EMBL/GenBank/DDBJ databases">
        <authorList>
            <person name="Chen W.-M."/>
        </authorList>
    </citation>
    <scope>NUCLEOTIDE SEQUENCE</scope>
    <source>
        <strain evidence="3">CYK-10</strain>
    </source>
</reference>
<name>A0AAE4YCT2_9RHOB</name>
<dbReference type="AlphaFoldDB" id="A0AAE4YCT2"/>
<sequence>MLNAVHVERVLSGLFAAAVTPVALAAVSDLLATKVELGRRLTFVSLAGISEFLLGLTLGVALTRGLGGFGGATGALALIAALVVTLPVRVA</sequence>
<keyword evidence="1" id="KW-0812">Transmembrane</keyword>
<feature type="transmembrane region" description="Helical" evidence="1">
    <location>
        <begin position="69"/>
        <end position="88"/>
    </location>
</feature>
<keyword evidence="1" id="KW-1133">Transmembrane helix</keyword>
<keyword evidence="4" id="KW-1185">Reference proteome</keyword>
<dbReference type="RefSeq" id="WP_168775683.1">
    <property type="nucleotide sequence ID" value="NZ_JAABNR010000014.1"/>
</dbReference>
<dbReference type="InterPro" id="IPR020846">
    <property type="entry name" value="MFS_dom"/>
</dbReference>
<evidence type="ECO:0000256" key="1">
    <source>
        <dbReference type="SAM" id="Phobius"/>
    </source>
</evidence>
<organism evidence="3 4">
    <name type="scientific">Stagnihabitans tardus</name>
    <dbReference type="NCBI Taxonomy" id="2699202"/>
    <lineage>
        <taxon>Bacteria</taxon>
        <taxon>Pseudomonadati</taxon>
        <taxon>Pseudomonadota</taxon>
        <taxon>Alphaproteobacteria</taxon>
        <taxon>Rhodobacterales</taxon>
        <taxon>Paracoccaceae</taxon>
        <taxon>Stagnihabitans</taxon>
    </lineage>
</organism>
<dbReference type="EMBL" id="JAABNR010000014">
    <property type="protein sequence ID" value="NBZ88868.1"/>
    <property type="molecule type" value="Genomic_DNA"/>
</dbReference>
<proteinExistence type="predicted"/>
<feature type="transmembrane region" description="Helical" evidence="1">
    <location>
        <begin position="41"/>
        <end position="62"/>
    </location>
</feature>